<feature type="region of interest" description="Disordered" evidence="1">
    <location>
        <begin position="169"/>
        <end position="195"/>
    </location>
</feature>
<comment type="caution">
    <text evidence="3">The sequence shown here is derived from an EMBL/GenBank/DDBJ whole genome shotgun (WGS) entry which is preliminary data.</text>
</comment>
<dbReference type="EMBL" id="LAZR01000109">
    <property type="protein sequence ID" value="KKN90606.1"/>
    <property type="molecule type" value="Genomic_DNA"/>
</dbReference>
<dbReference type="Pfam" id="PF00561">
    <property type="entry name" value="Abhydrolase_1"/>
    <property type="match status" value="1"/>
</dbReference>
<dbReference type="SUPFAM" id="SSF53474">
    <property type="entry name" value="alpha/beta-Hydrolases"/>
    <property type="match status" value="1"/>
</dbReference>
<dbReference type="InterPro" id="IPR050471">
    <property type="entry name" value="AB_hydrolase"/>
</dbReference>
<dbReference type="AlphaFoldDB" id="A0A0F9WW33"/>
<accession>A0A0F9WW33</accession>
<dbReference type="InterPro" id="IPR000073">
    <property type="entry name" value="AB_hydrolase_1"/>
</dbReference>
<dbReference type="PANTHER" id="PTHR43433">
    <property type="entry name" value="HYDROLASE, ALPHA/BETA FOLD FAMILY PROTEIN"/>
    <property type="match status" value="1"/>
</dbReference>
<name>A0A0F9WW33_9ZZZZ</name>
<dbReference type="PRINTS" id="PR00111">
    <property type="entry name" value="ABHYDROLASE"/>
</dbReference>
<sequence length="211" mass="23150">MPHLRANNVELYYQRHPQPGKPRLLLSHSLFFDHSMFAPLIAELGEAFDIVVYDHRGQGASERAAPLDMDTLADDAAALIDALDLAPCFVAGNSMGGFVALRLAARYPERLAGCAIMGSSADLEHQLPVFAPLVEDLGSQWRSPSYRHPDAHHVWRLEPERSCLRQPHGALARTHASPRAGHWRRRRRGDSTPEHACGAARIARAAFGAGG</sequence>
<dbReference type="PANTHER" id="PTHR43433:SF5">
    <property type="entry name" value="AB HYDROLASE-1 DOMAIN-CONTAINING PROTEIN"/>
    <property type="match status" value="1"/>
</dbReference>
<proteinExistence type="predicted"/>
<feature type="domain" description="AB hydrolase-1" evidence="2">
    <location>
        <begin position="22"/>
        <end position="153"/>
    </location>
</feature>
<dbReference type="Gene3D" id="3.40.50.1820">
    <property type="entry name" value="alpha/beta hydrolase"/>
    <property type="match status" value="1"/>
</dbReference>
<evidence type="ECO:0000256" key="1">
    <source>
        <dbReference type="SAM" id="MobiDB-lite"/>
    </source>
</evidence>
<dbReference type="InterPro" id="IPR029058">
    <property type="entry name" value="AB_hydrolase_fold"/>
</dbReference>
<protein>
    <recommendedName>
        <fullName evidence="2">AB hydrolase-1 domain-containing protein</fullName>
    </recommendedName>
</protein>
<gene>
    <name evidence="3" type="ORF">LCGC14_0227480</name>
</gene>
<organism evidence="3">
    <name type="scientific">marine sediment metagenome</name>
    <dbReference type="NCBI Taxonomy" id="412755"/>
    <lineage>
        <taxon>unclassified sequences</taxon>
        <taxon>metagenomes</taxon>
        <taxon>ecological metagenomes</taxon>
    </lineage>
</organism>
<evidence type="ECO:0000259" key="2">
    <source>
        <dbReference type="Pfam" id="PF00561"/>
    </source>
</evidence>
<evidence type="ECO:0000313" key="3">
    <source>
        <dbReference type="EMBL" id="KKN90606.1"/>
    </source>
</evidence>
<reference evidence="3" key="1">
    <citation type="journal article" date="2015" name="Nature">
        <title>Complex archaea that bridge the gap between prokaryotes and eukaryotes.</title>
        <authorList>
            <person name="Spang A."/>
            <person name="Saw J.H."/>
            <person name="Jorgensen S.L."/>
            <person name="Zaremba-Niedzwiedzka K."/>
            <person name="Martijn J."/>
            <person name="Lind A.E."/>
            <person name="van Eijk R."/>
            <person name="Schleper C."/>
            <person name="Guy L."/>
            <person name="Ettema T.J."/>
        </authorList>
    </citation>
    <scope>NUCLEOTIDE SEQUENCE</scope>
</reference>